<sequence>MGTVSKKIMERVKDLEHGISKSDVLSVYVAIGEVVGEKLVFTERDIKNIATWLDIPMWRVDIAIKVLLNNNLL</sequence>
<dbReference type="Proteomes" id="UP000521676">
    <property type="component" value="Unassembled WGS sequence"/>
</dbReference>
<organism evidence="1 3">
    <name type="scientific">Candidatus Chlorohelix allophototropha</name>
    <dbReference type="NCBI Taxonomy" id="3003348"/>
    <lineage>
        <taxon>Bacteria</taxon>
        <taxon>Bacillati</taxon>
        <taxon>Chloroflexota</taxon>
        <taxon>Chloroflexia</taxon>
        <taxon>Candidatus Chloroheliales</taxon>
        <taxon>Candidatus Chloroheliaceae</taxon>
        <taxon>Candidatus Chlorohelix</taxon>
    </lineage>
</organism>
<evidence type="ECO:0000313" key="1">
    <source>
        <dbReference type="EMBL" id="NWJ46412.1"/>
    </source>
</evidence>
<protein>
    <submittedName>
        <fullName evidence="1">Uncharacterized protein</fullName>
    </submittedName>
</protein>
<dbReference type="Proteomes" id="UP001431572">
    <property type="component" value="Chromosome 1"/>
</dbReference>
<accession>A0A8T7M0S9</accession>
<keyword evidence="4" id="KW-1185">Reference proteome</keyword>
<evidence type="ECO:0000313" key="3">
    <source>
        <dbReference type="Proteomes" id="UP000521676"/>
    </source>
</evidence>
<dbReference type="EMBL" id="CP128399">
    <property type="protein sequence ID" value="WJW65780.1"/>
    <property type="molecule type" value="Genomic_DNA"/>
</dbReference>
<reference evidence="2" key="2">
    <citation type="journal article" date="2024" name="Nature">
        <title>Anoxygenic phototroph of the Chloroflexota uses a type I reaction centre.</title>
        <authorList>
            <person name="Tsuji J.M."/>
            <person name="Shaw N.A."/>
            <person name="Nagashima S."/>
            <person name="Venkiteswaran J.J."/>
            <person name="Schiff S.L."/>
            <person name="Watanabe T."/>
            <person name="Fukui M."/>
            <person name="Hanada S."/>
            <person name="Tank M."/>
            <person name="Neufeld J.D."/>
        </authorList>
    </citation>
    <scope>NUCLEOTIDE SEQUENCE</scope>
    <source>
        <strain evidence="2">L227-S17</strain>
    </source>
</reference>
<gene>
    <name evidence="1" type="ORF">HXX08_11085</name>
    <name evidence="2" type="ORF">OZ401_001559</name>
</gene>
<dbReference type="RefSeq" id="WP_341467665.1">
    <property type="nucleotide sequence ID" value="NZ_CP128399.1"/>
</dbReference>
<dbReference type="AlphaFoldDB" id="A0A8T7M0S9"/>
<name>A0A8T7M0S9_9CHLR</name>
<evidence type="ECO:0000313" key="2">
    <source>
        <dbReference type="EMBL" id="WJW65780.1"/>
    </source>
</evidence>
<evidence type="ECO:0000313" key="4">
    <source>
        <dbReference type="Proteomes" id="UP001431572"/>
    </source>
</evidence>
<dbReference type="EMBL" id="JACATZ010000001">
    <property type="protein sequence ID" value="NWJ46412.1"/>
    <property type="molecule type" value="Genomic_DNA"/>
</dbReference>
<proteinExistence type="predicted"/>
<reference evidence="1 3" key="1">
    <citation type="submission" date="2020-06" db="EMBL/GenBank/DDBJ databases">
        <title>Anoxygenic phototrophic Chloroflexota member uses a Type I reaction center.</title>
        <authorList>
            <person name="Tsuji J.M."/>
            <person name="Shaw N.A."/>
            <person name="Nagashima S."/>
            <person name="Venkiteswaran J."/>
            <person name="Schiff S.L."/>
            <person name="Hanada S."/>
            <person name="Tank M."/>
            <person name="Neufeld J.D."/>
        </authorList>
    </citation>
    <scope>NUCLEOTIDE SEQUENCE [LARGE SCALE GENOMIC DNA]</scope>
    <source>
        <strain evidence="1">L227-S17</strain>
    </source>
</reference>